<evidence type="ECO:0000313" key="3">
    <source>
        <dbReference type="Proteomes" id="UP000712281"/>
    </source>
</evidence>
<evidence type="ECO:0000313" key="2">
    <source>
        <dbReference type="EMBL" id="KAF2608119.1"/>
    </source>
</evidence>
<name>A0A8S9LQC3_BRACR</name>
<organism evidence="2 3">
    <name type="scientific">Brassica cretica</name>
    <name type="common">Mustard</name>
    <dbReference type="NCBI Taxonomy" id="69181"/>
    <lineage>
        <taxon>Eukaryota</taxon>
        <taxon>Viridiplantae</taxon>
        <taxon>Streptophyta</taxon>
        <taxon>Embryophyta</taxon>
        <taxon>Tracheophyta</taxon>
        <taxon>Spermatophyta</taxon>
        <taxon>Magnoliopsida</taxon>
        <taxon>eudicotyledons</taxon>
        <taxon>Gunneridae</taxon>
        <taxon>Pentapetalae</taxon>
        <taxon>rosids</taxon>
        <taxon>malvids</taxon>
        <taxon>Brassicales</taxon>
        <taxon>Brassicaceae</taxon>
        <taxon>Brassiceae</taxon>
        <taxon>Brassica</taxon>
    </lineage>
</organism>
<keyword evidence="1" id="KW-0812">Transmembrane</keyword>
<sequence>MSGALEELLVLNKKILDIQLHKLVSRHGAVTIYYLYLLSVIKKMLIFQIVIVEKVRIQSPFQVIVHHSLHIIKLVRSGFVMSPILDRIVWTDCGARKRTSQLIQEGDKLKGAGQASWYLDKIQVKLDEVSDQNGSWGN</sequence>
<comment type="caution">
    <text evidence="2">The sequence shown here is derived from an EMBL/GenBank/DDBJ whole genome shotgun (WGS) entry which is preliminary data.</text>
</comment>
<evidence type="ECO:0000256" key="1">
    <source>
        <dbReference type="SAM" id="Phobius"/>
    </source>
</evidence>
<protein>
    <submittedName>
        <fullName evidence="2">Uncharacterized protein</fullName>
    </submittedName>
</protein>
<proteinExistence type="predicted"/>
<dbReference type="Proteomes" id="UP000712281">
    <property type="component" value="Unassembled WGS sequence"/>
</dbReference>
<gene>
    <name evidence="2" type="ORF">F2Q68_00043128</name>
</gene>
<keyword evidence="1" id="KW-0472">Membrane</keyword>
<keyword evidence="1" id="KW-1133">Transmembrane helix</keyword>
<reference evidence="2" key="1">
    <citation type="submission" date="2019-12" db="EMBL/GenBank/DDBJ databases">
        <title>Genome sequencing and annotation of Brassica cretica.</title>
        <authorList>
            <person name="Studholme D.J."/>
            <person name="Sarris P.F."/>
        </authorList>
    </citation>
    <scope>NUCLEOTIDE SEQUENCE</scope>
    <source>
        <strain evidence="2">PFS-001/15</strain>
        <tissue evidence="2">Leaf</tissue>
    </source>
</reference>
<dbReference type="AlphaFoldDB" id="A0A8S9LQC3"/>
<feature type="transmembrane region" description="Helical" evidence="1">
    <location>
        <begin position="32"/>
        <end position="52"/>
    </location>
</feature>
<dbReference type="EMBL" id="QGKW02000276">
    <property type="protein sequence ID" value="KAF2608119.1"/>
    <property type="molecule type" value="Genomic_DNA"/>
</dbReference>
<accession>A0A8S9LQC3</accession>